<proteinExistence type="predicted"/>
<evidence type="ECO:0000256" key="1">
    <source>
        <dbReference type="SAM" id="MobiDB-lite"/>
    </source>
</evidence>
<dbReference type="Proteomes" id="UP001057375">
    <property type="component" value="Unassembled WGS sequence"/>
</dbReference>
<protein>
    <submittedName>
        <fullName evidence="2">Uncharacterized protein</fullName>
    </submittedName>
</protein>
<name>A0ABQ5KRH7_9EUKA</name>
<organism evidence="2 3">
    <name type="scientific">Aduncisulcus paluster</name>
    <dbReference type="NCBI Taxonomy" id="2918883"/>
    <lineage>
        <taxon>Eukaryota</taxon>
        <taxon>Metamonada</taxon>
        <taxon>Carpediemonas-like organisms</taxon>
        <taxon>Aduncisulcus</taxon>
    </lineage>
</organism>
<sequence>MIELPIWATKPPIVPTMDSLKMARDFVFLAEAARKRKISAKLGDVKEKSISKLLSISKGDDRKIIGDPSHDRKEDSKEIPLKRRYSPSKGEFLELKSYSSTIHENSENNEISAYSSKENPSFWKKQSPDKTIISPIASYSYPLIEKSHMSIDLLNPHRCILLAPNEKIDTKSKKSIEVGDFIIAWNDVYKCSLLAIVISKQFEKETSTQASTDISKPHFKYSSDIPSPSISSEDLRHTQLLVQFPTAFNHVSVVPFDKIEILSARSKIVVDNDVLLKRYGSEVLRDDICGDSLKHNQSKILFNVIQCFYIAYAPPSCLLRQEKYSLISQVLSEIIDKDEREVKLSLLQMFEEAIVD</sequence>
<evidence type="ECO:0000313" key="2">
    <source>
        <dbReference type="EMBL" id="GKT33580.1"/>
    </source>
</evidence>
<reference evidence="2" key="1">
    <citation type="submission" date="2022-03" db="EMBL/GenBank/DDBJ databases">
        <title>Draft genome sequence of Aduncisulcus paluster, a free-living microaerophilic Fornicata.</title>
        <authorList>
            <person name="Yuyama I."/>
            <person name="Kume K."/>
            <person name="Tamura T."/>
            <person name="Inagaki Y."/>
            <person name="Hashimoto T."/>
        </authorList>
    </citation>
    <scope>NUCLEOTIDE SEQUENCE</scope>
    <source>
        <strain evidence="2">NY0171</strain>
    </source>
</reference>
<dbReference type="EMBL" id="BQXS01003001">
    <property type="protein sequence ID" value="GKT33580.1"/>
    <property type="molecule type" value="Genomic_DNA"/>
</dbReference>
<keyword evidence="3" id="KW-1185">Reference proteome</keyword>
<feature type="region of interest" description="Disordered" evidence="1">
    <location>
        <begin position="61"/>
        <end position="81"/>
    </location>
</feature>
<accession>A0ABQ5KRH7</accession>
<comment type="caution">
    <text evidence="2">The sequence shown here is derived from an EMBL/GenBank/DDBJ whole genome shotgun (WGS) entry which is preliminary data.</text>
</comment>
<evidence type="ECO:0000313" key="3">
    <source>
        <dbReference type="Proteomes" id="UP001057375"/>
    </source>
</evidence>
<gene>
    <name evidence="2" type="ORF">ADUPG1_002541</name>
</gene>